<keyword evidence="2" id="KW-1185">Reference proteome</keyword>
<dbReference type="Proteomes" id="UP000805193">
    <property type="component" value="Unassembled WGS sequence"/>
</dbReference>
<proteinExistence type="predicted"/>
<reference evidence="1 2" key="1">
    <citation type="journal article" date="2020" name="Cell">
        <title>Large-Scale Comparative Analyses of Tick Genomes Elucidate Their Genetic Diversity and Vector Capacities.</title>
        <authorList>
            <consortium name="Tick Genome and Microbiome Consortium (TIGMIC)"/>
            <person name="Jia N."/>
            <person name="Wang J."/>
            <person name="Shi W."/>
            <person name="Du L."/>
            <person name="Sun Y."/>
            <person name="Zhan W."/>
            <person name="Jiang J.F."/>
            <person name="Wang Q."/>
            <person name="Zhang B."/>
            <person name="Ji P."/>
            <person name="Bell-Sakyi L."/>
            <person name="Cui X.M."/>
            <person name="Yuan T.T."/>
            <person name="Jiang B.G."/>
            <person name="Yang W.F."/>
            <person name="Lam T.T."/>
            <person name="Chang Q.C."/>
            <person name="Ding S.J."/>
            <person name="Wang X.J."/>
            <person name="Zhu J.G."/>
            <person name="Ruan X.D."/>
            <person name="Zhao L."/>
            <person name="Wei J.T."/>
            <person name="Ye R.Z."/>
            <person name="Que T.C."/>
            <person name="Du C.H."/>
            <person name="Zhou Y.H."/>
            <person name="Cheng J.X."/>
            <person name="Dai P.F."/>
            <person name="Guo W.B."/>
            <person name="Han X.H."/>
            <person name="Huang E.J."/>
            <person name="Li L.F."/>
            <person name="Wei W."/>
            <person name="Gao Y.C."/>
            <person name="Liu J.Z."/>
            <person name="Shao H.Z."/>
            <person name="Wang X."/>
            <person name="Wang C.C."/>
            <person name="Yang T.C."/>
            <person name="Huo Q.B."/>
            <person name="Li W."/>
            <person name="Chen H.Y."/>
            <person name="Chen S.E."/>
            <person name="Zhou L.G."/>
            <person name="Ni X.B."/>
            <person name="Tian J.H."/>
            <person name="Sheng Y."/>
            <person name="Liu T."/>
            <person name="Pan Y.S."/>
            <person name="Xia L.Y."/>
            <person name="Li J."/>
            <person name="Zhao F."/>
            <person name="Cao W.C."/>
        </authorList>
    </citation>
    <scope>NUCLEOTIDE SEQUENCE [LARGE SCALE GENOMIC DNA]</scope>
    <source>
        <strain evidence="1">Iper-2018</strain>
    </source>
</reference>
<evidence type="ECO:0000313" key="1">
    <source>
        <dbReference type="EMBL" id="KAG0438797.1"/>
    </source>
</evidence>
<sequence length="945" mass="104025">MAEDSGIDSPGFPVRRLADAGETFTSSGFQFRRAHNTVSKIVHEVCIAIYEALAPDFIKKRKRPQPPNATLIRTVINEQTLVRQSSEASRRRELTLRATKACYCLDYLVGASGSLSLIRPSGRVRDFGSHLVSDRSVPYRGKERQPSWLSTPATPPSVSPRWGGRRELPPGELARLPGMRLKPPARKRESASSGHSEGTVLRDLKLIGHAATHSAAPPPFRLSGKCSKRVQPAVEPVVAVTLIRCGVVVLRSAPCPDASYPFETSTFWRPTGQPLAAPLPPVSNPTSSSVGGRWFAPTLASGLSREVRTLAEDPLTPSPFRDPGQVRPASGAPSTVEGNAVGDVSEPPVVIALLSQRADVPHDDATRASLLRKGIRMRDALAATIGANVAGDLIEFPSDVPQNPPRRGIPPLGAPVATHSGNDSAGSHDALLQKATRIIENLSGAMQAILPGLRGMRSLVRIPIPKYKVYGDSISATNFLEDLLHYQQAMGMSDQEILGRILPVALTNQAARSFRLAGQHALTLQEFRLSFRQEFLPADYKRRMRREFERRTQHPDELLLEYIWAMQELFLIADPAAPNSERVERVIRQAHPTFTAYLRSSRFSSLDNCAIEARRLQGDILAPRAYRPPPHPSGSLEPHCVWTRDFRRKRHMPTRGEGTRDIFDHAVDPYTFGLRRGSTKAHAAQHNRDCPSDARQSRGAQVEHQDAPRTCDGTHPAVRTHGVSAAVILAIFPENVLTCGKRLPTPREAEQAAADEAGGSAERGGTHDRPRSVRVSARFFTRCACSVLGPHNRWLNVCGSPRFRGQRIVIRRGSICTLADALCAVKRMQHVLPTGRWRHHPIERCRAVIHLPDLSRHPRSRAPSRVVLPVFLGRTTDEVDREAQGACFAPDPGAVYMRRLRHTIHEAHKKCRYHRDRVTTPSADPAPTDLHTALNQPSAAEAVLT</sequence>
<organism evidence="1 2">
    <name type="scientific">Ixodes persulcatus</name>
    <name type="common">Taiga tick</name>
    <dbReference type="NCBI Taxonomy" id="34615"/>
    <lineage>
        <taxon>Eukaryota</taxon>
        <taxon>Metazoa</taxon>
        <taxon>Ecdysozoa</taxon>
        <taxon>Arthropoda</taxon>
        <taxon>Chelicerata</taxon>
        <taxon>Arachnida</taxon>
        <taxon>Acari</taxon>
        <taxon>Parasitiformes</taxon>
        <taxon>Ixodida</taxon>
        <taxon>Ixodoidea</taxon>
        <taxon>Ixodidae</taxon>
        <taxon>Ixodinae</taxon>
        <taxon>Ixodes</taxon>
    </lineage>
</organism>
<evidence type="ECO:0000313" key="2">
    <source>
        <dbReference type="Proteomes" id="UP000805193"/>
    </source>
</evidence>
<accession>A0AC60QSC6</accession>
<comment type="caution">
    <text evidence="1">The sequence shown here is derived from an EMBL/GenBank/DDBJ whole genome shotgun (WGS) entry which is preliminary data.</text>
</comment>
<gene>
    <name evidence="1" type="ORF">HPB47_016868</name>
</gene>
<protein>
    <submittedName>
        <fullName evidence="1">Uncharacterized protein</fullName>
    </submittedName>
</protein>
<dbReference type="EMBL" id="JABSTQ010005675">
    <property type="protein sequence ID" value="KAG0438797.1"/>
    <property type="molecule type" value="Genomic_DNA"/>
</dbReference>
<name>A0AC60QSC6_IXOPE</name>